<dbReference type="Proteomes" id="UP001432190">
    <property type="component" value="Chromosome"/>
</dbReference>
<keyword evidence="2" id="KW-0472">Membrane</keyword>
<evidence type="ECO:0008006" key="5">
    <source>
        <dbReference type="Google" id="ProtNLM"/>
    </source>
</evidence>
<dbReference type="EMBL" id="CP108084">
    <property type="protein sequence ID" value="WUP48365.1"/>
    <property type="molecule type" value="Genomic_DNA"/>
</dbReference>
<dbReference type="RefSeq" id="WP_328850897.1">
    <property type="nucleotide sequence ID" value="NZ_CP108084.1"/>
</dbReference>
<evidence type="ECO:0000256" key="1">
    <source>
        <dbReference type="SAM" id="MobiDB-lite"/>
    </source>
</evidence>
<keyword evidence="2" id="KW-1133">Transmembrane helix</keyword>
<evidence type="ECO:0000313" key="4">
    <source>
        <dbReference type="Proteomes" id="UP001432190"/>
    </source>
</evidence>
<name>A0ABZ1S1P9_9ACTN</name>
<organism evidence="3 4">
    <name type="scientific">Micromonospora globbae</name>
    <dbReference type="NCBI Taxonomy" id="1894969"/>
    <lineage>
        <taxon>Bacteria</taxon>
        <taxon>Bacillati</taxon>
        <taxon>Actinomycetota</taxon>
        <taxon>Actinomycetes</taxon>
        <taxon>Micromonosporales</taxon>
        <taxon>Micromonosporaceae</taxon>
        <taxon>Micromonospora</taxon>
    </lineage>
</organism>
<feature type="transmembrane region" description="Helical" evidence="2">
    <location>
        <begin position="35"/>
        <end position="56"/>
    </location>
</feature>
<reference evidence="3" key="1">
    <citation type="submission" date="2022-10" db="EMBL/GenBank/DDBJ databases">
        <title>The complete genomes of actinobacterial strains from the NBC collection.</title>
        <authorList>
            <person name="Joergensen T.S."/>
            <person name="Alvarez Arevalo M."/>
            <person name="Sterndorff E.B."/>
            <person name="Faurdal D."/>
            <person name="Vuksanovic O."/>
            <person name="Mourched A.-S."/>
            <person name="Charusanti P."/>
            <person name="Shaw S."/>
            <person name="Blin K."/>
            <person name="Weber T."/>
        </authorList>
    </citation>
    <scope>NUCLEOTIDE SEQUENCE</scope>
    <source>
        <strain evidence="3">NBC_00256</strain>
    </source>
</reference>
<proteinExistence type="predicted"/>
<feature type="region of interest" description="Disordered" evidence="1">
    <location>
        <begin position="1"/>
        <end position="30"/>
    </location>
</feature>
<protein>
    <recommendedName>
        <fullName evidence="5">Copper transporter</fullName>
    </recommendedName>
</protein>
<evidence type="ECO:0000256" key="2">
    <source>
        <dbReference type="SAM" id="Phobius"/>
    </source>
</evidence>
<sequence>MATEHGFIDLDQREGDPAGSDESPGERVPSRQRTALYLVGAFALGAALGGAGVATFQERRAQQAQPARVAVDAMAGPTSGGTGRGGNAEVDAQLTVVNAGSIPVMVRFVGAQETGVLVRESDQSLLLVPGSTGGIDVRLTVDCRMVSPNALPMRFSVQTPDQVTAEVTMPVELGTWYESVGALCSASPAATGRSPA</sequence>
<keyword evidence="2" id="KW-0812">Transmembrane</keyword>
<keyword evidence="4" id="KW-1185">Reference proteome</keyword>
<evidence type="ECO:0000313" key="3">
    <source>
        <dbReference type="EMBL" id="WUP48365.1"/>
    </source>
</evidence>
<feature type="compositionally biased region" description="Basic and acidic residues" evidence="1">
    <location>
        <begin position="1"/>
        <end position="16"/>
    </location>
</feature>
<gene>
    <name evidence="3" type="ORF">OG994_22565</name>
</gene>
<accession>A0ABZ1S1P9</accession>